<feature type="transmembrane region" description="Helical" evidence="1">
    <location>
        <begin position="121"/>
        <end position="142"/>
    </location>
</feature>
<feature type="domain" description="Peptidase M56" evidence="2">
    <location>
        <begin position="12"/>
        <end position="302"/>
    </location>
</feature>
<dbReference type="PANTHER" id="PTHR34978">
    <property type="entry name" value="POSSIBLE SENSOR-TRANSDUCER PROTEIN BLAR"/>
    <property type="match status" value="1"/>
</dbReference>
<evidence type="ECO:0000313" key="4">
    <source>
        <dbReference type="Proteomes" id="UP000824111"/>
    </source>
</evidence>
<evidence type="ECO:0000256" key="1">
    <source>
        <dbReference type="SAM" id="Phobius"/>
    </source>
</evidence>
<feature type="transmembrane region" description="Helical" evidence="1">
    <location>
        <begin position="38"/>
        <end position="58"/>
    </location>
</feature>
<dbReference type="PANTHER" id="PTHR34978:SF3">
    <property type="entry name" value="SLR0241 PROTEIN"/>
    <property type="match status" value="1"/>
</dbReference>
<name>A0A9D1S5V6_9FIRM</name>
<proteinExistence type="predicted"/>
<keyword evidence="1" id="KW-0812">Transmembrane</keyword>
<evidence type="ECO:0000259" key="2">
    <source>
        <dbReference type="Pfam" id="PF05569"/>
    </source>
</evidence>
<comment type="caution">
    <text evidence="3">The sequence shown here is derived from an EMBL/GenBank/DDBJ whole genome shotgun (WGS) entry which is preliminary data.</text>
</comment>
<dbReference type="CDD" id="cd07341">
    <property type="entry name" value="M56_BlaR1_MecR1_like"/>
    <property type="match status" value="1"/>
</dbReference>
<organism evidence="3 4">
    <name type="scientific">Candidatus Avimonoglobus intestinipullorum</name>
    <dbReference type="NCBI Taxonomy" id="2840699"/>
    <lineage>
        <taxon>Bacteria</taxon>
        <taxon>Bacillati</taxon>
        <taxon>Bacillota</taxon>
        <taxon>Clostridia</taxon>
        <taxon>Eubacteriales</taxon>
        <taxon>Candidatus Avimonoglobus</taxon>
    </lineage>
</organism>
<dbReference type="InterPro" id="IPR052173">
    <property type="entry name" value="Beta-lactam_resp_regulator"/>
</dbReference>
<dbReference type="InterPro" id="IPR008756">
    <property type="entry name" value="Peptidase_M56"/>
</dbReference>
<dbReference type="AlphaFoldDB" id="A0A9D1S5V6"/>
<reference evidence="3" key="1">
    <citation type="submission" date="2020-10" db="EMBL/GenBank/DDBJ databases">
        <authorList>
            <person name="Gilroy R."/>
        </authorList>
    </citation>
    <scope>NUCLEOTIDE SEQUENCE</scope>
    <source>
        <strain evidence="3">ChiSjej4B22-9803</strain>
    </source>
</reference>
<sequence length="851" mass="95080">MLEQVFMALLISSCVGTALAVLLMVFRPLTKRYFSSNWQYYMWLMVLFVMVLPVRFAAPVPTRQPQAPTMPQAARDVQPGAIEQTPVQYAEPAAEKTVGQAEVQNPLRPLKAVTEHGGNKIALVWLAGALLLLFTKNIRYILFLRTVRRTSEPVSCPELAAFTDKKVITRVSSAICAPLMTGIFKPTLLFPKIELTAEQLHAVLAHEMTHFKRKDLLYKWFALVVKCIHWFNPAVYFINRQINMECEISCDLAVVAQMDKREEIGYMNTILTLLSAGNAKTIPLTTGMTGKKDMLKRRFMMIKNRMAISRIRQVVSAVLAATVLLTTVFVSGVLANSILGEQYDIEVSVHGTKAALENKPFIAQNTVYLPLREMLNLEGIADGDITYDNGYIQFFVRSETPIEYRGDIYDFWVNRVQIGSVYAYIGGHSYGSTENTALLSAPVLRDGVTYVPYDLFDEIRASNQGVFLDTFVTAGTNDDTVLAGMLYRNDEMNFQLEFPLNWCGKYQVEAGENEVRFIHTATRQKYEGAGTLFYVYKTDSSDAEAEVNAAIGNRKIIWQNSQDAYILGMPTDVQYPIWGDRDEEDAGIAKEYEEMIASIALIEQSFDVIVRTVGDENVANAEQLSFSALQQLQEDVNNGHYPWRLNFAEVLMEFVHQQGIGGGEITAFFAEDGLKATYIVDGTAYTVEGFQPIQQDGYGIWVIKSIERAAAGEPVGRTGMITAGTALFKDTAFNEPIAELHENDLVFVLFQNAHGYYVQVPVMEVPALAGYVPLDAVTFDERAFADANYGVLKEGAVLYNTPDINDIYSTDDSGVIAILERTGDWVLCNATGGIDRKWVRAEHISYQLGEE</sequence>
<evidence type="ECO:0000313" key="3">
    <source>
        <dbReference type="EMBL" id="HIU48394.1"/>
    </source>
</evidence>
<dbReference type="Proteomes" id="UP000824111">
    <property type="component" value="Unassembled WGS sequence"/>
</dbReference>
<dbReference type="Pfam" id="PF05569">
    <property type="entry name" value="Peptidase_M56"/>
    <property type="match status" value="1"/>
</dbReference>
<gene>
    <name evidence="3" type="ORF">IAB04_03445</name>
</gene>
<feature type="transmembrane region" description="Helical" evidence="1">
    <location>
        <begin position="6"/>
        <end position="26"/>
    </location>
</feature>
<reference evidence="3" key="2">
    <citation type="journal article" date="2021" name="PeerJ">
        <title>Extensive microbial diversity within the chicken gut microbiome revealed by metagenomics and culture.</title>
        <authorList>
            <person name="Gilroy R."/>
            <person name="Ravi A."/>
            <person name="Getino M."/>
            <person name="Pursley I."/>
            <person name="Horton D.L."/>
            <person name="Alikhan N.F."/>
            <person name="Baker D."/>
            <person name="Gharbi K."/>
            <person name="Hall N."/>
            <person name="Watson M."/>
            <person name="Adriaenssens E.M."/>
            <person name="Foster-Nyarko E."/>
            <person name="Jarju S."/>
            <person name="Secka A."/>
            <person name="Antonio M."/>
            <person name="Oren A."/>
            <person name="Chaudhuri R.R."/>
            <person name="La Ragione R."/>
            <person name="Hildebrand F."/>
            <person name="Pallen M.J."/>
        </authorList>
    </citation>
    <scope>NUCLEOTIDE SEQUENCE</scope>
    <source>
        <strain evidence="3">ChiSjej4B22-9803</strain>
    </source>
</reference>
<keyword evidence="1" id="KW-1133">Transmembrane helix</keyword>
<keyword evidence="1" id="KW-0472">Membrane</keyword>
<protein>
    <submittedName>
        <fullName evidence="3">M56 family metallopeptidase</fullName>
    </submittedName>
</protein>
<accession>A0A9D1S5V6</accession>
<dbReference type="EMBL" id="DVND01000093">
    <property type="protein sequence ID" value="HIU48394.1"/>
    <property type="molecule type" value="Genomic_DNA"/>
</dbReference>
<feature type="transmembrane region" description="Helical" evidence="1">
    <location>
        <begin position="314"/>
        <end position="335"/>
    </location>
</feature>